<accession>A0A975G7M7</accession>
<feature type="chain" id="PRO_5037034539" description="Lipoprotein" evidence="1">
    <location>
        <begin position="20"/>
        <end position="149"/>
    </location>
</feature>
<evidence type="ECO:0000313" key="3">
    <source>
        <dbReference type="Proteomes" id="UP000676169"/>
    </source>
</evidence>
<dbReference type="KEGG" id="lamb:KBB96_18475"/>
<keyword evidence="1" id="KW-0732">Signal</keyword>
<gene>
    <name evidence="2" type="ORF">KBB96_18475</name>
</gene>
<dbReference type="PROSITE" id="PS51257">
    <property type="entry name" value="PROKAR_LIPOPROTEIN"/>
    <property type="match status" value="1"/>
</dbReference>
<dbReference type="Proteomes" id="UP000676169">
    <property type="component" value="Chromosome"/>
</dbReference>
<protein>
    <recommendedName>
        <fullName evidence="4">Lipoprotein</fullName>
    </recommendedName>
</protein>
<evidence type="ECO:0008006" key="4">
    <source>
        <dbReference type="Google" id="ProtNLM"/>
    </source>
</evidence>
<dbReference type="EMBL" id="CP073100">
    <property type="protein sequence ID" value="QUE50832.1"/>
    <property type="molecule type" value="Genomic_DNA"/>
</dbReference>
<feature type="signal peptide" evidence="1">
    <location>
        <begin position="1"/>
        <end position="19"/>
    </location>
</feature>
<keyword evidence="3" id="KW-1185">Reference proteome</keyword>
<dbReference type="RefSeq" id="WP_211630971.1">
    <property type="nucleotide sequence ID" value="NZ_CP073100.1"/>
</dbReference>
<reference evidence="2" key="1">
    <citation type="submission" date="2021-04" db="EMBL/GenBank/DDBJ databases">
        <title>Luteolibacter sp. 32A isolated from the skin of an Anderson's salamander (Ambystoma andersonii).</title>
        <authorList>
            <person name="Spergser J."/>
            <person name="Busse H.-J."/>
        </authorList>
    </citation>
    <scope>NUCLEOTIDE SEQUENCE</scope>
    <source>
        <strain evidence="2">32A</strain>
    </source>
</reference>
<organism evidence="2 3">
    <name type="scientific">Luteolibacter ambystomatis</name>
    <dbReference type="NCBI Taxonomy" id="2824561"/>
    <lineage>
        <taxon>Bacteria</taxon>
        <taxon>Pseudomonadati</taxon>
        <taxon>Verrucomicrobiota</taxon>
        <taxon>Verrucomicrobiia</taxon>
        <taxon>Verrucomicrobiales</taxon>
        <taxon>Verrucomicrobiaceae</taxon>
        <taxon>Luteolibacter</taxon>
    </lineage>
</organism>
<evidence type="ECO:0000256" key="1">
    <source>
        <dbReference type="SAM" id="SignalP"/>
    </source>
</evidence>
<dbReference type="AlphaFoldDB" id="A0A975G7M7"/>
<evidence type="ECO:0000313" key="2">
    <source>
        <dbReference type="EMBL" id="QUE50832.1"/>
    </source>
</evidence>
<proteinExistence type="predicted"/>
<name>A0A975G7M7_9BACT</name>
<sequence length="149" mass="16684">MRRLILVAVTALLASCASRQPLVVKQSTLRDTVVDFSQDPMIRGEKLRRLHGAIGVNEQAQRLGQYYTVIWNDEAVGTPAEIVFEYQQGATGSRVKKQTRTFDPSATTGQTEFSIIGDNYTKGGKVLAWRISLHRGGREIASQRSYLWQ</sequence>